<comment type="function">
    <text evidence="6">Transports viral genome to neighboring plant cells directly through plasmosdesmata, without any budding. The movement protein allows efficient cell to cell propagation, by bypassing the host cell wall barrier. Acts by forming a tubular structure at the host plasmodesmata, enlarging it enough to allow free passage of virion capsids.</text>
</comment>
<sequence>MALSSFKAISVEHKDFLSLMNEVCGVMREHVADSSTSGLSAKEALIKANSAWELVSKDFSVLATKWNKMVKKMINVSHRNIYLIYIPRILSDTACTDRCMLINAATMEKKPVGLLPMNKMFILKTGWPRSLRVKDILAHKGLFLTHSFIAPTLPPDCSVGRWIPFWEEDFGLPMVYQKDVTADMAIRNEESVRDAISNDVAASLMNSLLERTMNAQRRAIDVGLVSSGEEQMMPDFTTEIVKVTKDRIDAANTDNTFGKVISGDGRYEDLSTASKGRGQNTPTP</sequence>
<evidence type="ECO:0000313" key="8">
    <source>
        <dbReference type="EMBL" id="AAC54057.1"/>
    </source>
</evidence>
<name>Q66105_9BROM</name>
<dbReference type="RefSeq" id="NP_613279.1">
    <property type="nucleotide sequence ID" value="NC_003546.1"/>
</dbReference>
<dbReference type="GO" id="GO:0044219">
    <property type="term" value="C:host cell plasmodesma"/>
    <property type="evidence" value="ECO:0007669"/>
    <property type="project" value="UniProtKB-SubCell"/>
</dbReference>
<comment type="subcellular location">
    <subcellularLocation>
        <location evidence="1">Host cell junction</location>
        <location evidence="1">Host plasmodesma</location>
    </subcellularLocation>
</comment>
<dbReference type="KEGG" id="vg:991166"/>
<reference evidence="9" key="1">
    <citation type="journal article" date="1994" name="J. Gen. Virol.">
        <title>The nucleotide sequence of citrus leaf rugose ilarvirus RNA-2.</title>
        <authorList>
            <person name="Ge X."/>
            <person name="Scott S.W."/>
        </authorList>
    </citation>
    <scope>NUCLEOTIDE SEQUENCE [LARGE SCALE GENOMIC DNA]</scope>
</reference>
<dbReference type="GO" id="GO:0046740">
    <property type="term" value="P:transport of virus in host, cell to cell"/>
    <property type="evidence" value="ECO:0007669"/>
    <property type="project" value="UniProtKB-KW"/>
</dbReference>
<keyword evidence="5" id="KW-1031">Host cell junction</keyword>
<dbReference type="InterPro" id="IPR002538">
    <property type="entry name" value="Bromo_MP"/>
</dbReference>
<evidence type="ECO:0000256" key="5">
    <source>
        <dbReference type="ARBA" id="ARBA00023081"/>
    </source>
</evidence>
<dbReference type="Pfam" id="PF01573">
    <property type="entry name" value="Bromo_MP"/>
    <property type="match status" value="1"/>
</dbReference>
<keyword evidence="9" id="KW-1185">Reference proteome</keyword>
<reference evidence="8 9" key="2">
    <citation type="journal article" date="1995" name="J. Gen. Virol.">
        <title>The complete nucleotide sequence of RNA 3 of citrus leaf rugose and citrus variegation ilarviruses.</title>
        <authorList>
            <person name="Scott S.W."/>
            <person name="Ge X."/>
        </authorList>
    </citation>
    <scope>NUCLEOTIDE SEQUENCE [LARGE SCALE GENOMIC DNA]</scope>
</reference>
<proteinExistence type="predicted"/>
<dbReference type="EMBL" id="U17390">
    <property type="protein sequence ID" value="AAC54057.1"/>
    <property type="molecule type" value="Genomic_RNA"/>
</dbReference>
<evidence type="ECO:0000256" key="2">
    <source>
        <dbReference type="ARBA" id="ARBA00014660"/>
    </source>
</evidence>
<evidence type="ECO:0000256" key="3">
    <source>
        <dbReference type="ARBA" id="ARBA00022448"/>
    </source>
</evidence>
<evidence type="ECO:0000256" key="1">
    <source>
        <dbReference type="ARBA" id="ARBA00004621"/>
    </source>
</evidence>
<keyword evidence="4" id="KW-0916">Viral movement protein</keyword>
<dbReference type="GeneID" id="991166"/>
<evidence type="ECO:0000256" key="4">
    <source>
        <dbReference type="ARBA" id="ARBA00023031"/>
    </source>
</evidence>
<reference evidence="9" key="3">
    <citation type="journal article" date="1995" name="J. Gen. Virol.">
        <title>The nucleotide sequence of citrus leaf rugose virus RNA 1.</title>
        <authorList>
            <person name="Scott S.W."/>
            <person name="Ge X."/>
        </authorList>
    </citation>
    <scope>NUCLEOTIDE SEQUENCE [LARGE SCALE GENOMIC DNA]</scope>
</reference>
<evidence type="ECO:0000313" key="9">
    <source>
        <dbReference type="Proteomes" id="UP000204328"/>
    </source>
</evidence>
<accession>Q66105</accession>
<organism evidence="8 9">
    <name type="scientific">Citrus leaf rugose virus</name>
    <dbReference type="NCBI Taxonomy" id="37126"/>
    <lineage>
        <taxon>Viruses</taxon>
        <taxon>Riboviria</taxon>
        <taxon>Orthornavirae</taxon>
        <taxon>Kitrinoviricota</taxon>
        <taxon>Alsuviricetes</taxon>
        <taxon>Martellivirales</taxon>
        <taxon>Bromoviridae</taxon>
        <taxon>Ilarvirus</taxon>
        <taxon>Ilarvirus CLRV</taxon>
    </lineage>
</organism>
<dbReference type="OrthoDB" id="8384at10239"/>
<dbReference type="Proteomes" id="UP000204328">
    <property type="component" value="Genome"/>
</dbReference>
<keyword evidence="3" id="KW-0813">Transport</keyword>
<protein>
    <recommendedName>
        <fullName evidence="2">Movement protein</fullName>
    </recommendedName>
    <alternativeName>
        <fullName evidence="7">Protein 3A</fullName>
    </alternativeName>
</protein>
<evidence type="ECO:0000256" key="6">
    <source>
        <dbReference type="ARBA" id="ARBA00025275"/>
    </source>
</evidence>
<evidence type="ECO:0000256" key="7">
    <source>
        <dbReference type="ARBA" id="ARBA00032603"/>
    </source>
</evidence>